<organism evidence="2">
    <name type="scientific">marine sediment metagenome</name>
    <dbReference type="NCBI Taxonomy" id="412755"/>
    <lineage>
        <taxon>unclassified sequences</taxon>
        <taxon>metagenomes</taxon>
        <taxon>ecological metagenomes</taxon>
    </lineage>
</organism>
<accession>X1KWZ4</accession>
<feature type="region of interest" description="Disordered" evidence="1">
    <location>
        <begin position="1"/>
        <end position="23"/>
    </location>
</feature>
<sequence length="53" mass="5737">VGATVEVNGEEIGTTTDDGTISFTIPEDADELKIEVKKEEQEGELEIELSQAE</sequence>
<name>X1KWZ4_9ZZZZ</name>
<evidence type="ECO:0008006" key="3">
    <source>
        <dbReference type="Google" id="ProtNLM"/>
    </source>
</evidence>
<feature type="non-terminal residue" evidence="2">
    <location>
        <position position="1"/>
    </location>
</feature>
<reference evidence="2" key="1">
    <citation type="journal article" date="2014" name="Front. Microbiol.">
        <title>High frequency of phylogenetically diverse reductive dehalogenase-homologous genes in deep subseafloor sedimentary metagenomes.</title>
        <authorList>
            <person name="Kawai M."/>
            <person name="Futagami T."/>
            <person name="Toyoda A."/>
            <person name="Takaki Y."/>
            <person name="Nishi S."/>
            <person name="Hori S."/>
            <person name="Arai W."/>
            <person name="Tsubouchi T."/>
            <person name="Morono Y."/>
            <person name="Uchiyama I."/>
            <person name="Ito T."/>
            <person name="Fujiyama A."/>
            <person name="Inagaki F."/>
            <person name="Takami H."/>
        </authorList>
    </citation>
    <scope>NUCLEOTIDE SEQUENCE</scope>
    <source>
        <strain evidence="2">Expedition CK06-06</strain>
    </source>
</reference>
<feature type="compositionally biased region" description="Low complexity" evidence="1">
    <location>
        <begin position="10"/>
        <end position="21"/>
    </location>
</feature>
<protein>
    <recommendedName>
        <fullName evidence="3">PEGA domain-containing protein</fullName>
    </recommendedName>
</protein>
<evidence type="ECO:0000256" key="1">
    <source>
        <dbReference type="SAM" id="MobiDB-lite"/>
    </source>
</evidence>
<evidence type="ECO:0000313" key="2">
    <source>
        <dbReference type="EMBL" id="GAH94694.1"/>
    </source>
</evidence>
<dbReference type="AlphaFoldDB" id="X1KWZ4"/>
<proteinExistence type="predicted"/>
<gene>
    <name evidence="2" type="ORF">S03H2_71823</name>
</gene>
<dbReference type="EMBL" id="BARU01048252">
    <property type="protein sequence ID" value="GAH94694.1"/>
    <property type="molecule type" value="Genomic_DNA"/>
</dbReference>
<comment type="caution">
    <text evidence="2">The sequence shown here is derived from an EMBL/GenBank/DDBJ whole genome shotgun (WGS) entry which is preliminary data.</text>
</comment>